<organism evidence="2 3">
    <name type="scientific">Kitasatospora kazusensis</name>
    <dbReference type="NCBI Taxonomy" id="407974"/>
    <lineage>
        <taxon>Bacteria</taxon>
        <taxon>Bacillati</taxon>
        <taxon>Actinomycetota</taxon>
        <taxon>Actinomycetes</taxon>
        <taxon>Kitasatosporales</taxon>
        <taxon>Streptomycetaceae</taxon>
        <taxon>Kitasatospora</taxon>
    </lineage>
</organism>
<gene>
    <name evidence="2" type="ORF">GCM10009760_46550</name>
</gene>
<evidence type="ECO:0000313" key="3">
    <source>
        <dbReference type="Proteomes" id="UP001422759"/>
    </source>
</evidence>
<feature type="transmembrane region" description="Helical" evidence="1">
    <location>
        <begin position="32"/>
        <end position="50"/>
    </location>
</feature>
<dbReference type="Proteomes" id="UP001422759">
    <property type="component" value="Unassembled WGS sequence"/>
</dbReference>
<dbReference type="InterPro" id="IPR019277">
    <property type="entry name" value="DUF2304"/>
</dbReference>
<evidence type="ECO:0000313" key="2">
    <source>
        <dbReference type="EMBL" id="GAA2151312.1"/>
    </source>
</evidence>
<feature type="transmembrane region" description="Helical" evidence="1">
    <location>
        <begin position="70"/>
        <end position="88"/>
    </location>
</feature>
<dbReference type="EMBL" id="BAAANT010000031">
    <property type="protein sequence ID" value="GAA2151312.1"/>
    <property type="molecule type" value="Genomic_DNA"/>
</dbReference>
<dbReference type="Pfam" id="PF10066">
    <property type="entry name" value="DUF2304"/>
    <property type="match status" value="1"/>
</dbReference>
<accession>A0ABP5LTL9</accession>
<evidence type="ECO:0000256" key="1">
    <source>
        <dbReference type="SAM" id="Phobius"/>
    </source>
</evidence>
<keyword evidence="1" id="KW-0472">Membrane</keyword>
<protein>
    <submittedName>
        <fullName evidence="2">DUF2304 domain-containing protein</fullName>
    </submittedName>
</protein>
<feature type="transmembrane region" description="Helical" evidence="1">
    <location>
        <begin position="6"/>
        <end position="25"/>
    </location>
</feature>
<keyword evidence="3" id="KW-1185">Reference proteome</keyword>
<keyword evidence="1" id="KW-0812">Transmembrane</keyword>
<name>A0ABP5LTL9_9ACTN</name>
<reference evidence="3" key="1">
    <citation type="journal article" date="2019" name="Int. J. Syst. Evol. Microbiol.">
        <title>The Global Catalogue of Microorganisms (GCM) 10K type strain sequencing project: providing services to taxonomists for standard genome sequencing and annotation.</title>
        <authorList>
            <consortium name="The Broad Institute Genomics Platform"/>
            <consortium name="The Broad Institute Genome Sequencing Center for Infectious Disease"/>
            <person name="Wu L."/>
            <person name="Ma J."/>
        </authorList>
    </citation>
    <scope>NUCLEOTIDE SEQUENCE [LARGE SCALE GENOMIC DNA]</scope>
    <source>
        <strain evidence="3">JCM 14560</strain>
    </source>
</reference>
<proteinExistence type="predicted"/>
<comment type="caution">
    <text evidence="2">The sequence shown here is derived from an EMBL/GenBank/DDBJ whole genome shotgun (WGS) entry which is preliminary data.</text>
</comment>
<keyword evidence="1" id="KW-1133">Transmembrane helix</keyword>
<dbReference type="RefSeq" id="WP_344467872.1">
    <property type="nucleotide sequence ID" value="NZ_BAAANT010000031.1"/>
</dbReference>
<sequence>MKYFWIQSVLLLGVLTLAVMFIRRWDTSNTRAWKRLTFALFAVTNMYAVLRPADVSWVANRLGVGRGTDLVLYGLTLAVGFLTLNTLLRFRSFDRKLTELARSVAISEGIRVNAQRGGLDSAAVREPVGEETESA</sequence>